<name>A0ABR7TGK3_9LACT</name>
<gene>
    <name evidence="2" type="ORF">GLO26_10950</name>
</gene>
<evidence type="ECO:0000313" key="3">
    <source>
        <dbReference type="Proteomes" id="UP000638836"/>
    </source>
</evidence>
<protein>
    <recommendedName>
        <fullName evidence="4">ABC transporter</fullName>
    </recommendedName>
</protein>
<comment type="caution">
    <text evidence="2">The sequence shown here is derived from an EMBL/GenBank/DDBJ whole genome shotgun (WGS) entry which is preliminary data.</text>
</comment>
<dbReference type="Proteomes" id="UP000638836">
    <property type="component" value="Unassembled WGS sequence"/>
</dbReference>
<keyword evidence="1" id="KW-1133">Transmembrane helix</keyword>
<evidence type="ECO:0000313" key="2">
    <source>
        <dbReference type="EMBL" id="MBC9826301.1"/>
    </source>
</evidence>
<keyword evidence="1" id="KW-0472">Membrane</keyword>
<feature type="transmembrane region" description="Helical" evidence="1">
    <location>
        <begin position="58"/>
        <end position="82"/>
    </location>
</feature>
<keyword evidence="1" id="KW-0812">Transmembrane</keyword>
<reference evidence="2 3" key="1">
    <citation type="journal article" date="2020" name="Microorganisms">
        <title>New Insight into Antimicrobial Compounds from Food and Marine-Sourced Carnobacterium Species through Phenotype and Genome Analyses.</title>
        <authorList>
            <person name="Begrem S."/>
            <person name="Ivaniuk F."/>
            <person name="Gigout-Chevalier F."/>
            <person name="Kolypczuk L."/>
            <person name="Bonnetot S."/>
            <person name="Leroi F."/>
            <person name="Grovel O."/>
            <person name="Delbarre-Ladrat C."/>
            <person name="Passerini D."/>
        </authorList>
    </citation>
    <scope>NUCLEOTIDE SEQUENCE [LARGE SCALE GENOMIC DNA]</scope>
    <source>
        <strain evidence="2 3">MIP2551</strain>
    </source>
</reference>
<proteinExistence type="predicted"/>
<dbReference type="EMBL" id="WNJQ01000016">
    <property type="protein sequence ID" value="MBC9826301.1"/>
    <property type="molecule type" value="Genomic_DNA"/>
</dbReference>
<accession>A0ABR7TGK3</accession>
<evidence type="ECO:0008006" key="4">
    <source>
        <dbReference type="Google" id="ProtNLM"/>
    </source>
</evidence>
<organism evidence="2 3">
    <name type="scientific">Carnobacterium inhibens</name>
    <dbReference type="NCBI Taxonomy" id="147709"/>
    <lineage>
        <taxon>Bacteria</taxon>
        <taxon>Bacillati</taxon>
        <taxon>Bacillota</taxon>
        <taxon>Bacilli</taxon>
        <taxon>Lactobacillales</taxon>
        <taxon>Carnobacteriaceae</taxon>
        <taxon>Carnobacterium</taxon>
    </lineage>
</organism>
<feature type="transmembrane region" description="Helical" evidence="1">
    <location>
        <begin position="21"/>
        <end position="38"/>
    </location>
</feature>
<sequence length="88" mass="9978">MIKGVTIKMEKTKLIRFKEGFLYALLFMGFNGLKELIFDYVETSQLFREFSHAPREVIGVVAITILGLWIVLGLLIGFGLIVSDALKR</sequence>
<keyword evidence="3" id="KW-1185">Reference proteome</keyword>
<evidence type="ECO:0000256" key="1">
    <source>
        <dbReference type="SAM" id="Phobius"/>
    </source>
</evidence>